<protein>
    <submittedName>
        <fullName evidence="9">Putative nuclease HARBI1</fullName>
    </submittedName>
</protein>
<dbReference type="PANTHER" id="PTHR22930:SF85">
    <property type="entry name" value="GH03217P-RELATED"/>
    <property type="match status" value="1"/>
</dbReference>
<dbReference type="OrthoDB" id="6364049at2759"/>
<dbReference type="Pfam" id="PF13359">
    <property type="entry name" value="DDE_Tnp_4"/>
    <property type="match status" value="1"/>
</dbReference>
<comment type="cofactor">
    <cofactor evidence="1">
        <name>a divalent metal cation</name>
        <dbReference type="ChEBI" id="CHEBI:60240"/>
    </cofactor>
</comment>
<evidence type="ECO:0000256" key="2">
    <source>
        <dbReference type="ARBA" id="ARBA00004123"/>
    </source>
</evidence>
<organism evidence="9 10">
    <name type="scientific">Amphibalanus amphitrite</name>
    <name type="common">Striped barnacle</name>
    <name type="synonym">Balanus amphitrite</name>
    <dbReference type="NCBI Taxonomy" id="1232801"/>
    <lineage>
        <taxon>Eukaryota</taxon>
        <taxon>Metazoa</taxon>
        <taxon>Ecdysozoa</taxon>
        <taxon>Arthropoda</taxon>
        <taxon>Crustacea</taxon>
        <taxon>Multicrustacea</taxon>
        <taxon>Cirripedia</taxon>
        <taxon>Thoracica</taxon>
        <taxon>Thoracicalcarea</taxon>
        <taxon>Balanomorpha</taxon>
        <taxon>Balanoidea</taxon>
        <taxon>Balanidae</taxon>
        <taxon>Amphibalaninae</taxon>
        <taxon>Amphibalanus</taxon>
    </lineage>
</organism>
<dbReference type="GO" id="GO:0046872">
    <property type="term" value="F:metal ion binding"/>
    <property type="evidence" value="ECO:0007669"/>
    <property type="project" value="UniProtKB-KW"/>
</dbReference>
<name>A0A6A4VAZ9_AMPAM</name>
<evidence type="ECO:0000259" key="8">
    <source>
        <dbReference type="Pfam" id="PF13359"/>
    </source>
</evidence>
<evidence type="ECO:0000256" key="4">
    <source>
        <dbReference type="ARBA" id="ARBA00022722"/>
    </source>
</evidence>
<reference evidence="9 10" key="1">
    <citation type="submission" date="2019-07" db="EMBL/GenBank/DDBJ databases">
        <title>Draft genome assembly of a fouling barnacle, Amphibalanus amphitrite (Darwin, 1854): The first reference genome for Thecostraca.</title>
        <authorList>
            <person name="Kim W."/>
        </authorList>
    </citation>
    <scope>NUCLEOTIDE SEQUENCE [LARGE SCALE GENOMIC DNA]</scope>
    <source>
        <strain evidence="9">SNU_AA5</strain>
        <tissue evidence="9">Soma without cirri and trophi</tissue>
    </source>
</reference>
<evidence type="ECO:0000256" key="6">
    <source>
        <dbReference type="ARBA" id="ARBA00022801"/>
    </source>
</evidence>
<dbReference type="AlphaFoldDB" id="A0A6A4VAZ9"/>
<keyword evidence="10" id="KW-1185">Reference proteome</keyword>
<dbReference type="GO" id="GO:0016787">
    <property type="term" value="F:hydrolase activity"/>
    <property type="evidence" value="ECO:0007669"/>
    <property type="project" value="UniProtKB-KW"/>
</dbReference>
<evidence type="ECO:0000256" key="5">
    <source>
        <dbReference type="ARBA" id="ARBA00022723"/>
    </source>
</evidence>
<keyword evidence="5" id="KW-0479">Metal-binding</keyword>
<evidence type="ECO:0000313" key="9">
    <source>
        <dbReference type="EMBL" id="KAF0290925.1"/>
    </source>
</evidence>
<accession>A0A6A4VAZ9</accession>
<dbReference type="EMBL" id="VIIS01001921">
    <property type="protein sequence ID" value="KAF0290925.1"/>
    <property type="molecule type" value="Genomic_DNA"/>
</dbReference>
<evidence type="ECO:0000256" key="7">
    <source>
        <dbReference type="ARBA" id="ARBA00023242"/>
    </source>
</evidence>
<comment type="similarity">
    <text evidence="3">Belongs to the HARBI1 family.</text>
</comment>
<comment type="caution">
    <text evidence="9">The sequence shown here is derived from an EMBL/GenBank/DDBJ whole genome shotgun (WGS) entry which is preliminary data.</text>
</comment>
<comment type="subcellular location">
    <subcellularLocation>
        <location evidence="2">Nucleus</location>
    </subcellularLocation>
</comment>
<evidence type="ECO:0000256" key="1">
    <source>
        <dbReference type="ARBA" id="ARBA00001968"/>
    </source>
</evidence>
<dbReference type="InterPro" id="IPR027806">
    <property type="entry name" value="HARBI1_dom"/>
</dbReference>
<keyword evidence="6" id="KW-0378">Hydrolase</keyword>
<gene>
    <name evidence="9" type="primary">Harbi1_2</name>
    <name evidence="9" type="ORF">FJT64_010905</name>
</gene>
<feature type="domain" description="DDE Tnp4" evidence="8">
    <location>
        <begin position="84"/>
        <end position="235"/>
    </location>
</feature>
<keyword evidence="4" id="KW-0540">Nuclease</keyword>
<sequence length="291" mass="31686">MALTPRQQLLVSLRFYATGAYLRLVGDGHGVSEATVCRAIHRVTDAIIHRCPGAITWPSDPAALGRLKEDFRQVAGLPDIVGCIDGTHVRLTVPREQREAYINRKGFPSLNVMAVAAPDRSIVALSVHCGGRVHDARVLATSGLPDYFRNGNPVMGAMMLGDSGYGLSPWLMTPIADPTTAEERAYNNAHARTRVVVENAFGVLKMRFGALEFGLRLKSVARCVAVIHTCFILHNMCIKGGDFGEWLGPLRQDEGMVQEPADGAAELPAAGAERRAGLVRRNDLVRLFVRH</sequence>
<dbReference type="InterPro" id="IPR045249">
    <property type="entry name" value="HARBI1-like"/>
</dbReference>
<evidence type="ECO:0000313" key="10">
    <source>
        <dbReference type="Proteomes" id="UP000440578"/>
    </source>
</evidence>
<dbReference type="GO" id="GO:0005634">
    <property type="term" value="C:nucleus"/>
    <property type="evidence" value="ECO:0007669"/>
    <property type="project" value="UniProtKB-SubCell"/>
</dbReference>
<dbReference type="PANTHER" id="PTHR22930">
    <property type="match status" value="1"/>
</dbReference>
<proteinExistence type="inferred from homology"/>
<dbReference type="GO" id="GO:0004518">
    <property type="term" value="F:nuclease activity"/>
    <property type="evidence" value="ECO:0007669"/>
    <property type="project" value="UniProtKB-KW"/>
</dbReference>
<evidence type="ECO:0000256" key="3">
    <source>
        <dbReference type="ARBA" id="ARBA00006958"/>
    </source>
</evidence>
<dbReference type="Proteomes" id="UP000440578">
    <property type="component" value="Unassembled WGS sequence"/>
</dbReference>
<keyword evidence="7" id="KW-0539">Nucleus</keyword>